<dbReference type="AlphaFoldDB" id="A0A1D2M6V3"/>
<dbReference type="EMBL" id="LJIJ01003303">
    <property type="protein sequence ID" value="ODM88696.1"/>
    <property type="molecule type" value="Genomic_DNA"/>
</dbReference>
<reference evidence="2 3" key="1">
    <citation type="journal article" date="2016" name="Genome Biol. Evol.">
        <title>Gene Family Evolution Reflects Adaptation to Soil Environmental Stressors in the Genome of the Collembolan Orchesella cincta.</title>
        <authorList>
            <person name="Faddeeva-Vakhrusheva A."/>
            <person name="Derks M.F."/>
            <person name="Anvar S.Y."/>
            <person name="Agamennone V."/>
            <person name="Suring W."/>
            <person name="Smit S."/>
            <person name="van Straalen N.M."/>
            <person name="Roelofs D."/>
        </authorList>
    </citation>
    <scope>NUCLEOTIDE SEQUENCE [LARGE SCALE GENOMIC DNA]</scope>
    <source>
        <tissue evidence="2">Mixed pool</tissue>
    </source>
</reference>
<protein>
    <submittedName>
        <fullName evidence="2">Uncharacterized protein</fullName>
    </submittedName>
</protein>
<keyword evidence="3" id="KW-1185">Reference proteome</keyword>
<dbReference type="Proteomes" id="UP000094527">
    <property type="component" value="Unassembled WGS sequence"/>
</dbReference>
<feature type="region of interest" description="Disordered" evidence="1">
    <location>
        <begin position="40"/>
        <end position="109"/>
    </location>
</feature>
<name>A0A1D2M6V3_ORCCI</name>
<accession>A0A1D2M6V3</accession>
<comment type="caution">
    <text evidence="2">The sequence shown here is derived from an EMBL/GenBank/DDBJ whole genome shotgun (WGS) entry which is preliminary data.</text>
</comment>
<organism evidence="2 3">
    <name type="scientific">Orchesella cincta</name>
    <name type="common">Springtail</name>
    <name type="synonym">Podura cincta</name>
    <dbReference type="NCBI Taxonomy" id="48709"/>
    <lineage>
        <taxon>Eukaryota</taxon>
        <taxon>Metazoa</taxon>
        <taxon>Ecdysozoa</taxon>
        <taxon>Arthropoda</taxon>
        <taxon>Hexapoda</taxon>
        <taxon>Collembola</taxon>
        <taxon>Entomobryomorpha</taxon>
        <taxon>Entomobryoidea</taxon>
        <taxon>Orchesellidae</taxon>
        <taxon>Orchesellinae</taxon>
        <taxon>Orchesella</taxon>
    </lineage>
</organism>
<proteinExistence type="predicted"/>
<sequence length="156" mass="18090">MKSKLIHFWEQDLLPELADSRLERKLKPRLPEYRQLAIKGKEERLGQKHLHGGSRNPGASGNGVCAGADTPTEEKEVGGRNRAGKISRDARENPRRRRRPSRGRPTAIHGTTRRCDVVYLADFLRSWLHCYSMKRSLMTRCRDHHVAYQSKPRRRL</sequence>
<evidence type="ECO:0000313" key="3">
    <source>
        <dbReference type="Proteomes" id="UP000094527"/>
    </source>
</evidence>
<gene>
    <name evidence="2" type="ORF">Ocin01_17987</name>
</gene>
<evidence type="ECO:0000313" key="2">
    <source>
        <dbReference type="EMBL" id="ODM88696.1"/>
    </source>
</evidence>
<evidence type="ECO:0000256" key="1">
    <source>
        <dbReference type="SAM" id="MobiDB-lite"/>
    </source>
</evidence>